<proteinExistence type="predicted"/>
<evidence type="ECO:0000313" key="2">
    <source>
        <dbReference type="Proteomes" id="UP000469440"/>
    </source>
</evidence>
<protein>
    <recommendedName>
        <fullName evidence="3">DUF4127 family protein</fullName>
    </recommendedName>
</protein>
<dbReference type="RefSeq" id="WP_156989796.1">
    <property type="nucleotide sequence ID" value="NZ_VWXL01000014.1"/>
</dbReference>
<dbReference type="Pfam" id="PF13552">
    <property type="entry name" value="DUF4127"/>
    <property type="match status" value="1"/>
</dbReference>
<dbReference type="InterPro" id="IPR025394">
    <property type="entry name" value="DUF4127"/>
</dbReference>
<sequence>MRKVLYVPLDERACNYAFPRLLAEMTDGIELLVPPCEMMGKLKIPADYERIWQWVFQNAPACEYAILSVDTLVYGNIVNSRTHRRTREECEKTLENFRRLKKNNPGLKIHAFNLVARVAACNDSHEDPDYWAKYGRGIWRIAYLTDKVGRGHASDEEKAELRRLDGAVPEECLNDFLARREVDRFTNLCCVDLVKEGVFDVLTIPKDDTAEYGYAAMDQAAIAKRVRAGRLMDRVLVYPGADEVGCVIFTRVFNLIKGYVPRVYVRYSSTWGPTVVPLYEDRPLHESIKSQITSAGGIVEDCSDRSDCMLAVNSPGKYMIESMDQDEKDLTFTSHSNMHEFLRYIDYYVRSDRKAVGLAEVSVCNGCENEFMDYAALSGVLKKVQAVGGWNTSQNTIGVVLAQTVIASYYDRFLGNAEKFRLSEEFKMRSIVCDWLYQANVLRSFLAETKGRIDPFALGGHRASVEKYFRDRLNKLIREKFGSSYQGADIVIDDLFFQWDGVFYMNLHVLLENIKSILE</sequence>
<dbReference type="AlphaFoldDB" id="A0A6N8HXD2"/>
<reference evidence="1 2" key="1">
    <citation type="submission" date="2019-09" db="EMBL/GenBank/DDBJ databases">
        <title>Genome sequence of Clostridium sp. EA1.</title>
        <authorList>
            <person name="Poehlein A."/>
            <person name="Bengelsdorf F.R."/>
            <person name="Daniel R."/>
        </authorList>
    </citation>
    <scope>NUCLEOTIDE SEQUENCE [LARGE SCALE GENOMIC DNA]</scope>
    <source>
        <strain evidence="1 2">EA1</strain>
    </source>
</reference>
<name>A0A6N8HXD2_9FIRM</name>
<accession>A0A6N8HXD2</accession>
<organism evidence="1 2">
    <name type="scientific">Caproicibacter fermentans</name>
    <dbReference type="NCBI Taxonomy" id="2576756"/>
    <lineage>
        <taxon>Bacteria</taxon>
        <taxon>Bacillati</taxon>
        <taxon>Bacillota</taxon>
        <taxon>Clostridia</taxon>
        <taxon>Eubacteriales</taxon>
        <taxon>Acutalibacteraceae</taxon>
        <taxon>Caproicibacter</taxon>
    </lineage>
</organism>
<dbReference type="OrthoDB" id="9789552at2"/>
<comment type="caution">
    <text evidence="1">The sequence shown here is derived from an EMBL/GenBank/DDBJ whole genome shotgun (WGS) entry which is preliminary data.</text>
</comment>
<dbReference type="EMBL" id="VWXL01000014">
    <property type="protein sequence ID" value="MVB10043.1"/>
    <property type="molecule type" value="Genomic_DNA"/>
</dbReference>
<dbReference type="Proteomes" id="UP000469440">
    <property type="component" value="Unassembled WGS sequence"/>
</dbReference>
<keyword evidence="2" id="KW-1185">Reference proteome</keyword>
<gene>
    <name evidence="1" type="ORF">CAFE_07140</name>
</gene>
<evidence type="ECO:0000313" key="1">
    <source>
        <dbReference type="EMBL" id="MVB10043.1"/>
    </source>
</evidence>
<evidence type="ECO:0008006" key="3">
    <source>
        <dbReference type="Google" id="ProtNLM"/>
    </source>
</evidence>